<dbReference type="GO" id="GO:0000160">
    <property type="term" value="P:phosphorelay signal transduction system"/>
    <property type="evidence" value="ECO:0007669"/>
    <property type="project" value="UniProtKB-KW"/>
</dbReference>
<dbReference type="InterPro" id="IPR011006">
    <property type="entry name" value="CheY-like_superfamily"/>
</dbReference>
<dbReference type="Pfam" id="PF00072">
    <property type="entry name" value="Response_reg"/>
    <property type="match status" value="1"/>
</dbReference>
<dbReference type="AlphaFoldDB" id="A0A1M7Y7B9"/>
<dbReference type="SMART" id="SM00448">
    <property type="entry name" value="REC"/>
    <property type="match status" value="1"/>
</dbReference>
<dbReference type="PROSITE" id="PS50110">
    <property type="entry name" value="RESPONSE_REGULATORY"/>
    <property type="match status" value="1"/>
</dbReference>
<organism evidence="5 6">
    <name type="scientific">Desulfopila aestuarii DSM 18488</name>
    <dbReference type="NCBI Taxonomy" id="1121416"/>
    <lineage>
        <taxon>Bacteria</taxon>
        <taxon>Pseudomonadati</taxon>
        <taxon>Thermodesulfobacteriota</taxon>
        <taxon>Desulfobulbia</taxon>
        <taxon>Desulfobulbales</taxon>
        <taxon>Desulfocapsaceae</taxon>
        <taxon>Desulfopila</taxon>
    </lineage>
</organism>
<gene>
    <name evidence="5" type="ORF">SAMN02745220_02350</name>
</gene>
<sequence>MKQFDVLVVDDEAEFRDLTVKILNKRGINARGAESGEQAMEILRHALIDVVLLDVKMPGIDGIETLRQIRIQNPLVEVVLLTGHASVESGIEGMKLGAFDYLMKPIELDPLLEKLSFAYEKKRLHQEKIELAQMKKHMAMPS</sequence>
<keyword evidence="6" id="KW-1185">Reference proteome</keyword>
<dbReference type="RefSeq" id="WP_073613645.1">
    <property type="nucleotide sequence ID" value="NZ_FRFE01000010.1"/>
</dbReference>
<evidence type="ECO:0000256" key="2">
    <source>
        <dbReference type="ARBA" id="ARBA00023012"/>
    </source>
</evidence>
<dbReference type="InterPro" id="IPR001789">
    <property type="entry name" value="Sig_transdc_resp-reg_receiver"/>
</dbReference>
<dbReference type="InterPro" id="IPR050595">
    <property type="entry name" value="Bact_response_regulator"/>
</dbReference>
<reference evidence="5 6" key="1">
    <citation type="submission" date="2016-12" db="EMBL/GenBank/DDBJ databases">
        <authorList>
            <person name="Song W.-J."/>
            <person name="Kurnit D.M."/>
        </authorList>
    </citation>
    <scope>NUCLEOTIDE SEQUENCE [LARGE SCALE GENOMIC DNA]</scope>
    <source>
        <strain evidence="5 6">DSM 18488</strain>
    </source>
</reference>
<dbReference type="STRING" id="1121416.SAMN02745220_02350"/>
<dbReference type="EMBL" id="FRFE01000010">
    <property type="protein sequence ID" value="SHO48532.1"/>
    <property type="molecule type" value="Genomic_DNA"/>
</dbReference>
<evidence type="ECO:0000313" key="6">
    <source>
        <dbReference type="Proteomes" id="UP000184603"/>
    </source>
</evidence>
<proteinExistence type="predicted"/>
<evidence type="ECO:0000313" key="5">
    <source>
        <dbReference type="EMBL" id="SHO48532.1"/>
    </source>
</evidence>
<dbReference type="SUPFAM" id="SSF52172">
    <property type="entry name" value="CheY-like"/>
    <property type="match status" value="1"/>
</dbReference>
<name>A0A1M7Y7B9_9BACT</name>
<dbReference type="Gene3D" id="3.40.50.2300">
    <property type="match status" value="1"/>
</dbReference>
<evidence type="ECO:0000256" key="1">
    <source>
        <dbReference type="ARBA" id="ARBA00022553"/>
    </source>
</evidence>
<keyword evidence="1 3" id="KW-0597">Phosphoprotein</keyword>
<keyword evidence="2" id="KW-0902">Two-component regulatory system</keyword>
<feature type="modified residue" description="4-aspartylphosphate" evidence="3">
    <location>
        <position position="54"/>
    </location>
</feature>
<evidence type="ECO:0000259" key="4">
    <source>
        <dbReference type="PROSITE" id="PS50110"/>
    </source>
</evidence>
<dbReference type="PANTHER" id="PTHR44591">
    <property type="entry name" value="STRESS RESPONSE REGULATOR PROTEIN 1"/>
    <property type="match status" value="1"/>
</dbReference>
<feature type="domain" description="Response regulatory" evidence="4">
    <location>
        <begin position="5"/>
        <end position="119"/>
    </location>
</feature>
<dbReference type="Proteomes" id="UP000184603">
    <property type="component" value="Unassembled WGS sequence"/>
</dbReference>
<protein>
    <submittedName>
        <fullName evidence="5">Response regulator receiver domain-containing protein</fullName>
    </submittedName>
</protein>
<accession>A0A1M7Y7B9</accession>
<evidence type="ECO:0000256" key="3">
    <source>
        <dbReference type="PROSITE-ProRule" id="PRU00169"/>
    </source>
</evidence>
<dbReference type="PANTHER" id="PTHR44591:SF14">
    <property type="entry name" value="PROTEIN PILG"/>
    <property type="match status" value="1"/>
</dbReference>
<dbReference type="OrthoDB" id="9788090at2"/>